<feature type="domain" description="GDS1 winged helix" evidence="2">
    <location>
        <begin position="103"/>
        <end position="197"/>
    </location>
</feature>
<reference evidence="3" key="1">
    <citation type="journal article" date="2020" name="Stud. Mycol.">
        <title>101 Dothideomycetes genomes: a test case for predicting lifestyles and emergence of pathogens.</title>
        <authorList>
            <person name="Haridas S."/>
            <person name="Albert R."/>
            <person name="Binder M."/>
            <person name="Bloem J."/>
            <person name="Labutti K."/>
            <person name="Salamov A."/>
            <person name="Andreopoulos B."/>
            <person name="Baker S."/>
            <person name="Barry K."/>
            <person name="Bills G."/>
            <person name="Bluhm B."/>
            <person name="Cannon C."/>
            <person name="Castanera R."/>
            <person name="Culley D."/>
            <person name="Daum C."/>
            <person name="Ezra D."/>
            <person name="Gonzalez J."/>
            <person name="Henrissat B."/>
            <person name="Kuo A."/>
            <person name="Liang C."/>
            <person name="Lipzen A."/>
            <person name="Lutzoni F."/>
            <person name="Magnuson J."/>
            <person name="Mondo S."/>
            <person name="Nolan M."/>
            <person name="Ohm R."/>
            <person name="Pangilinan J."/>
            <person name="Park H.-J."/>
            <person name="Ramirez L."/>
            <person name="Alfaro M."/>
            <person name="Sun H."/>
            <person name="Tritt A."/>
            <person name="Yoshinaga Y."/>
            <person name="Zwiers L.-H."/>
            <person name="Turgeon B."/>
            <person name="Goodwin S."/>
            <person name="Spatafora J."/>
            <person name="Crous P."/>
            <person name="Grigoriev I."/>
        </authorList>
    </citation>
    <scope>NUCLEOTIDE SEQUENCE</scope>
    <source>
        <strain evidence="3">CBS 133067</strain>
    </source>
</reference>
<dbReference type="OrthoDB" id="4150221at2759"/>
<dbReference type="EMBL" id="ML978128">
    <property type="protein sequence ID" value="KAF2097481.1"/>
    <property type="molecule type" value="Genomic_DNA"/>
</dbReference>
<accession>A0A9P4M491</accession>
<feature type="compositionally biased region" description="Basic and acidic residues" evidence="1">
    <location>
        <begin position="342"/>
        <end position="356"/>
    </location>
</feature>
<dbReference type="AlphaFoldDB" id="A0A9P4M491"/>
<organism evidence="3 4">
    <name type="scientific">Rhizodiscina lignyota</name>
    <dbReference type="NCBI Taxonomy" id="1504668"/>
    <lineage>
        <taxon>Eukaryota</taxon>
        <taxon>Fungi</taxon>
        <taxon>Dikarya</taxon>
        <taxon>Ascomycota</taxon>
        <taxon>Pezizomycotina</taxon>
        <taxon>Dothideomycetes</taxon>
        <taxon>Pleosporomycetidae</taxon>
        <taxon>Aulographales</taxon>
        <taxon>Rhizodiscinaceae</taxon>
        <taxon>Rhizodiscina</taxon>
    </lineage>
</organism>
<name>A0A9P4M491_9PEZI</name>
<sequence length="499" mass="53726">MPYNTRRKSLSLPSLGIHLPTGSRAANRSPPTTSAMSPPETTQQPPPAKKVKRSHTSASTSPTPTSPSRPSAIRFRDDEPKSASRMAENTPPPSPGEHGVTKIDTQGIDDEIVVAVIEQLEKTGNRPHLLKELAAVLSTQLAIVESSANQSAIISSRLTTYLRRPWSALSPCPVGKELIGTHPKRIFFYLSTCPHQPFPDPDTLNAQQAQQRSATRIISPSLSSASGSANGEDEQEQADRNARSREQMSPSPELDLDLDLTSANLDSIDLDMSNDIDMDADPDVASLSRTYSGRGSLSRDGTHPPTDSNMSHNRRAVSPPLEGDEREFTQTASELQMLVMRKRAEEKEERERRASRELSLASGSASGTNSAGGPATPNSAGASDTDDADIKMESASNPDDEDDGPVIVDESEETCALRNHEAAAALFGGSGVDVDMLNIASPMLTGKVHFASSPLVKPTMNVSITSDKVPEKGLKWSELELRSPETVDLNELDDLFDSF</sequence>
<evidence type="ECO:0000256" key="1">
    <source>
        <dbReference type="SAM" id="MobiDB-lite"/>
    </source>
</evidence>
<feature type="compositionally biased region" description="Basic and acidic residues" evidence="1">
    <location>
        <begin position="237"/>
        <end position="246"/>
    </location>
</feature>
<feature type="compositionally biased region" description="Low complexity" evidence="1">
    <location>
        <begin position="357"/>
        <end position="367"/>
    </location>
</feature>
<gene>
    <name evidence="3" type="ORF">NA57DRAFT_77738</name>
</gene>
<evidence type="ECO:0000259" key="2">
    <source>
        <dbReference type="Pfam" id="PF25318"/>
    </source>
</evidence>
<feature type="region of interest" description="Disordered" evidence="1">
    <location>
        <begin position="274"/>
        <end position="326"/>
    </location>
</feature>
<comment type="caution">
    <text evidence="3">The sequence shown here is derived from an EMBL/GenBank/DDBJ whole genome shotgun (WGS) entry which is preliminary data.</text>
</comment>
<dbReference type="InterPro" id="IPR057511">
    <property type="entry name" value="WH_GDS1"/>
</dbReference>
<proteinExistence type="predicted"/>
<feature type="region of interest" description="Disordered" evidence="1">
    <location>
        <begin position="199"/>
        <end position="257"/>
    </location>
</feature>
<evidence type="ECO:0000313" key="3">
    <source>
        <dbReference type="EMBL" id="KAF2097481.1"/>
    </source>
</evidence>
<feature type="compositionally biased region" description="Low complexity" evidence="1">
    <location>
        <begin position="56"/>
        <end position="72"/>
    </location>
</feature>
<feature type="region of interest" description="Disordered" evidence="1">
    <location>
        <begin position="1"/>
        <end position="100"/>
    </location>
</feature>
<dbReference type="Proteomes" id="UP000799772">
    <property type="component" value="Unassembled WGS sequence"/>
</dbReference>
<evidence type="ECO:0000313" key="4">
    <source>
        <dbReference type="Proteomes" id="UP000799772"/>
    </source>
</evidence>
<dbReference type="Pfam" id="PF25318">
    <property type="entry name" value="WHD_GDS1"/>
    <property type="match status" value="1"/>
</dbReference>
<keyword evidence="4" id="KW-1185">Reference proteome</keyword>
<feature type="compositionally biased region" description="Polar residues" evidence="1">
    <location>
        <begin position="24"/>
        <end position="43"/>
    </location>
</feature>
<feature type="region of interest" description="Disordered" evidence="1">
    <location>
        <begin position="342"/>
        <end position="406"/>
    </location>
</feature>
<feature type="compositionally biased region" description="Polar residues" evidence="1">
    <location>
        <begin position="204"/>
        <end position="218"/>
    </location>
</feature>
<feature type="compositionally biased region" description="Low complexity" evidence="1">
    <location>
        <begin position="219"/>
        <end position="228"/>
    </location>
</feature>
<feature type="compositionally biased region" description="Polar residues" evidence="1">
    <location>
        <begin position="368"/>
        <end position="382"/>
    </location>
</feature>
<protein>
    <recommendedName>
        <fullName evidence="2">GDS1 winged helix domain-containing protein</fullName>
    </recommendedName>
</protein>